<dbReference type="KEGG" id="prf:PeribacterA2_0149"/>
<evidence type="ECO:0000313" key="4">
    <source>
        <dbReference type="Proteomes" id="UP000069135"/>
    </source>
</evidence>
<accession>A0A0S1SGI6</accession>
<evidence type="ECO:0000256" key="1">
    <source>
        <dbReference type="ARBA" id="ARBA00010201"/>
    </source>
</evidence>
<dbReference type="Pfam" id="PF04073">
    <property type="entry name" value="tRNA_edit"/>
    <property type="match status" value="1"/>
</dbReference>
<dbReference type="STRING" id="1735162.PeribacterB2_0149"/>
<accession>A0A0S1SSF2</accession>
<gene>
    <name evidence="3" type="ORF">PeribacterD1_0149</name>
</gene>
<dbReference type="SUPFAM" id="SSF55826">
    <property type="entry name" value="YbaK/ProRS associated domain"/>
    <property type="match status" value="1"/>
</dbReference>
<protein>
    <recommendedName>
        <fullName evidence="2">YbaK/aminoacyl-tRNA synthetase-associated domain-containing protein</fullName>
    </recommendedName>
</protein>
<dbReference type="GO" id="GO:0002161">
    <property type="term" value="F:aminoacyl-tRNA deacylase activity"/>
    <property type="evidence" value="ECO:0007669"/>
    <property type="project" value="InterPro"/>
</dbReference>
<dbReference type="CDD" id="cd04335">
    <property type="entry name" value="PrdX_deacylase"/>
    <property type="match status" value="1"/>
</dbReference>
<proteinExistence type="inferred from homology"/>
<dbReference type="Proteomes" id="UP000069135">
    <property type="component" value="Chromosome"/>
</dbReference>
<dbReference type="PATRIC" id="fig|1735161.3.peg.148"/>
<reference evidence="4" key="1">
    <citation type="submission" date="2015-10" db="EMBL/GenBank/DDBJ databases">
        <title>Analysis of five complete genome sequences for members of the class Peribacteria in the recently recognized Peregrinibacteria bacterial phylum.</title>
        <authorList>
            <person name="Anantharaman K."/>
            <person name="Brown C.T."/>
            <person name="Burstein D."/>
            <person name="Castelle C.J."/>
            <person name="Probst A.J."/>
            <person name="Thomas B.C."/>
            <person name="Williams K.H."/>
            <person name="Banfield J.F."/>
        </authorList>
    </citation>
    <scope>NUCLEOTIDE SEQUENCE [LARGE SCALE GENOMIC DNA]</scope>
</reference>
<accession>A0A0S1SJK7</accession>
<accession>A0A0S1SPL1</accession>
<dbReference type="InterPro" id="IPR040285">
    <property type="entry name" value="ProX/PRXD1"/>
</dbReference>
<accession>A0A0S1SW50</accession>
<dbReference type="EMBL" id="CP013065">
    <property type="protein sequence ID" value="ALM12851.1"/>
    <property type="molecule type" value="Genomic_DNA"/>
</dbReference>
<dbReference type="InterPro" id="IPR036754">
    <property type="entry name" value="YbaK/aa-tRNA-synt-asso_dom_sf"/>
</dbReference>
<dbReference type="Gene3D" id="3.90.960.10">
    <property type="entry name" value="YbaK/aminoacyl-tRNA synthetase-associated domain"/>
    <property type="match status" value="1"/>
</dbReference>
<name>A0A0S1SW50_9BACT</name>
<dbReference type="PANTHER" id="PTHR31423:SF3">
    <property type="entry name" value="PROLYL-TRNA SYNTHETASE ASSOCIATED DOMAIN-CONTAINING PROTEIN 1-RELATED"/>
    <property type="match status" value="1"/>
</dbReference>
<dbReference type="AlphaFoldDB" id="A0A0S1SW50"/>
<comment type="similarity">
    <text evidence="1">Belongs to the PRORSD1 family.</text>
</comment>
<organism evidence="3 4">
    <name type="scientific">Candidatus Peribacter riflensis</name>
    <dbReference type="NCBI Taxonomy" id="1735162"/>
    <lineage>
        <taxon>Bacteria</taxon>
        <taxon>Candidatus Peregrinibacteriota</taxon>
        <taxon>Candidatus Peribacteria</taxon>
        <taxon>Candidatus Peribacterales</taxon>
        <taxon>Candidatus Peribacteraceae</taxon>
        <taxon>Candidatus Peribacter</taxon>
    </lineage>
</organism>
<dbReference type="InterPro" id="IPR007214">
    <property type="entry name" value="YbaK/aa-tRNA-synth-assoc-dom"/>
</dbReference>
<reference evidence="3 4" key="2">
    <citation type="journal article" date="2016" name="PeerJ">
        <title>Analysis of five complete genome sequences for members of the class Peribacteria in the recently recognized Peregrinibacteria bacterial phylum.</title>
        <authorList>
            <person name="Anantharaman K."/>
            <person name="Brown C.T."/>
            <person name="Burstein D."/>
            <person name="Castelle C.J."/>
            <person name="Probst A.J."/>
            <person name="Thomas B.C."/>
            <person name="Williams K.H."/>
            <person name="Banfield J.F."/>
        </authorList>
    </citation>
    <scope>NUCLEOTIDE SEQUENCE [LARGE SCALE GENOMIC DNA]</scope>
    <source>
        <strain evidence="3">RIFOXYD1_FULL_PER-ii_59_16</strain>
    </source>
</reference>
<dbReference type="PANTHER" id="PTHR31423">
    <property type="entry name" value="YBAK DOMAIN-CONTAINING PROTEIN"/>
    <property type="match status" value="1"/>
</dbReference>
<sequence length="167" mass="18466">MRDISAFLSEHSIPFEKFDHPAVFTCEEAERLCPKMPGTATKNLLLRDRKGTRNFLVVVSYDTAADLRGLKDLLEVDKLSFASPERLKSLLGVEPGAVTLLGIVNDSEGKVEVILDEAIWNAQALQCHPLVNTATLVIPNEGIVRFLEATHHTPRILRVPSRSGQNP</sequence>
<feature type="domain" description="YbaK/aminoacyl-tRNA synthetase-associated" evidence="2">
    <location>
        <begin position="20"/>
        <end position="146"/>
    </location>
</feature>
<evidence type="ECO:0000313" key="3">
    <source>
        <dbReference type="EMBL" id="ALM12851.1"/>
    </source>
</evidence>
<evidence type="ECO:0000259" key="2">
    <source>
        <dbReference type="Pfam" id="PF04073"/>
    </source>
</evidence>